<dbReference type="Proteomes" id="UP001604336">
    <property type="component" value="Unassembled WGS sequence"/>
</dbReference>
<dbReference type="AlphaFoldDB" id="A0ABD1TLI2"/>
<dbReference type="EMBL" id="JBFOLK010000005">
    <property type="protein sequence ID" value="KAL2513423.1"/>
    <property type="molecule type" value="Genomic_DNA"/>
</dbReference>
<evidence type="ECO:0000313" key="1">
    <source>
        <dbReference type="EMBL" id="KAL2513423.1"/>
    </source>
</evidence>
<reference evidence="2" key="1">
    <citation type="submission" date="2024-07" db="EMBL/GenBank/DDBJ databases">
        <title>Two chromosome-level genome assemblies of Korean endemic species Abeliophyllum distichum and Forsythia ovata (Oleaceae).</title>
        <authorList>
            <person name="Jang H."/>
        </authorList>
    </citation>
    <scope>NUCLEOTIDE SEQUENCE [LARGE SCALE GENOMIC DNA]</scope>
</reference>
<protein>
    <submittedName>
        <fullName evidence="1">Uncharacterized protein</fullName>
    </submittedName>
</protein>
<gene>
    <name evidence="1" type="ORF">Adt_19023</name>
</gene>
<proteinExistence type="predicted"/>
<accession>A0ABD1TLI2</accession>
<name>A0ABD1TLI2_9LAMI</name>
<organism evidence="1 2">
    <name type="scientific">Abeliophyllum distichum</name>
    <dbReference type="NCBI Taxonomy" id="126358"/>
    <lineage>
        <taxon>Eukaryota</taxon>
        <taxon>Viridiplantae</taxon>
        <taxon>Streptophyta</taxon>
        <taxon>Embryophyta</taxon>
        <taxon>Tracheophyta</taxon>
        <taxon>Spermatophyta</taxon>
        <taxon>Magnoliopsida</taxon>
        <taxon>eudicotyledons</taxon>
        <taxon>Gunneridae</taxon>
        <taxon>Pentapetalae</taxon>
        <taxon>asterids</taxon>
        <taxon>lamiids</taxon>
        <taxon>Lamiales</taxon>
        <taxon>Oleaceae</taxon>
        <taxon>Forsythieae</taxon>
        <taxon>Abeliophyllum</taxon>
    </lineage>
</organism>
<comment type="caution">
    <text evidence="1">The sequence shown here is derived from an EMBL/GenBank/DDBJ whole genome shotgun (WGS) entry which is preliminary data.</text>
</comment>
<sequence length="107" mass="12333">MVRLDSGNCPTFCEIMADDLDVWDSDSESEDEIDDGCSTFISKKKKYRSSNKKGKKYYVSLTGLILGEWSKEVQSIEEVSTEESQRVWTLMKRCHQKDPQLPSPEYP</sequence>
<keyword evidence="2" id="KW-1185">Reference proteome</keyword>
<evidence type="ECO:0000313" key="2">
    <source>
        <dbReference type="Proteomes" id="UP001604336"/>
    </source>
</evidence>